<feature type="domain" description="Peptidase C1A papain C-terminal" evidence="2">
    <location>
        <begin position="152"/>
        <end position="395"/>
    </location>
</feature>
<dbReference type="Pfam" id="PF00112">
    <property type="entry name" value="Peptidase_C1"/>
    <property type="match status" value="1"/>
</dbReference>
<reference evidence="3" key="1">
    <citation type="submission" date="2015-12" db="EMBL/GenBank/DDBJ databases">
        <title>De novo transcriptome assembly of four potential Pierce s Disease insect vectors from Arizona vineyards.</title>
        <authorList>
            <person name="Tassone E.E."/>
        </authorList>
    </citation>
    <scope>NUCLEOTIDE SEQUENCE</scope>
</reference>
<evidence type="ECO:0000259" key="2">
    <source>
        <dbReference type="SMART" id="SM00645"/>
    </source>
</evidence>
<dbReference type="InterPro" id="IPR013128">
    <property type="entry name" value="Peptidase_C1A"/>
</dbReference>
<dbReference type="SUPFAM" id="SSF54001">
    <property type="entry name" value="Cysteine proteinases"/>
    <property type="match status" value="1"/>
</dbReference>
<dbReference type="GO" id="GO:0008234">
    <property type="term" value="F:cysteine-type peptidase activity"/>
    <property type="evidence" value="ECO:0007669"/>
    <property type="project" value="InterPro"/>
</dbReference>
<dbReference type="Gene3D" id="3.90.70.10">
    <property type="entry name" value="Cysteine proteinases"/>
    <property type="match status" value="1"/>
</dbReference>
<dbReference type="SMART" id="SM00645">
    <property type="entry name" value="Pept_C1"/>
    <property type="match status" value="1"/>
</dbReference>
<name>A0A1B6EGC2_9HEMI</name>
<dbReference type="GO" id="GO:0006508">
    <property type="term" value="P:proteolysis"/>
    <property type="evidence" value="ECO:0007669"/>
    <property type="project" value="InterPro"/>
</dbReference>
<accession>A0A1B6EGC2</accession>
<comment type="similarity">
    <text evidence="1">Belongs to the peptidase C1 family.</text>
</comment>
<dbReference type="InterPro" id="IPR000668">
    <property type="entry name" value="Peptidase_C1A_C"/>
</dbReference>
<dbReference type="PANTHER" id="PTHR12411">
    <property type="entry name" value="CYSTEINE PROTEASE FAMILY C1-RELATED"/>
    <property type="match status" value="1"/>
</dbReference>
<protein>
    <recommendedName>
        <fullName evidence="2">Peptidase C1A papain C-terminal domain-containing protein</fullName>
    </recommendedName>
</protein>
<sequence length="400" mass="45100">SSPSKQVLKVASSRKITEMKTIILLALYVTSVVGQEMVATKAQNESSPSKPVIDTRYLGDFGPYSDPLDPRRPKPSQYLTEDQLGQFGCKQISQWINRNMSRIWQASSGEDSQSPPFIMSPRRLETLKADMKTVISSMDSANVSSKSGVMMMPRNYDARYMYPYCPTLQRTEDQGCSCKASWAIAPASALSDRFCISSKGKHVLDLSAQRIISCCSYCYKGHPCDEGSSMWAWVFLRHSGTVTGGPYRSTKGCQNYKIEPCSFGKPNYSRQIPPCEKSCDLPYYTPTIYGTMKSYAHKKTTTYAIEKDILVNGPVTADMKIYEDFYCYRGGIYSHVVGDLISIQTVKIIGWGEENGVKYWLATNFWGERWGERGFFKIVKGRNECDIESLVLAGHPYQYY</sequence>
<dbReference type="InterPro" id="IPR038765">
    <property type="entry name" value="Papain-like_cys_pep_sf"/>
</dbReference>
<evidence type="ECO:0000256" key="1">
    <source>
        <dbReference type="ARBA" id="ARBA00008455"/>
    </source>
</evidence>
<organism evidence="3">
    <name type="scientific">Clastoptera arizonana</name>
    <name type="common">Arizona spittle bug</name>
    <dbReference type="NCBI Taxonomy" id="38151"/>
    <lineage>
        <taxon>Eukaryota</taxon>
        <taxon>Metazoa</taxon>
        <taxon>Ecdysozoa</taxon>
        <taxon>Arthropoda</taxon>
        <taxon>Hexapoda</taxon>
        <taxon>Insecta</taxon>
        <taxon>Pterygota</taxon>
        <taxon>Neoptera</taxon>
        <taxon>Paraneoptera</taxon>
        <taxon>Hemiptera</taxon>
        <taxon>Auchenorrhyncha</taxon>
        <taxon>Cercopoidea</taxon>
        <taxon>Clastopteridae</taxon>
        <taxon>Clastoptera</taxon>
    </lineage>
</organism>
<dbReference type="AlphaFoldDB" id="A0A1B6EGC2"/>
<dbReference type="EMBL" id="GEDC01000333">
    <property type="protein sequence ID" value="JAS36965.1"/>
    <property type="molecule type" value="Transcribed_RNA"/>
</dbReference>
<feature type="non-terminal residue" evidence="3">
    <location>
        <position position="1"/>
    </location>
</feature>
<gene>
    <name evidence="3" type="ORF">g.5737</name>
</gene>
<evidence type="ECO:0000313" key="3">
    <source>
        <dbReference type="EMBL" id="JAS36965.1"/>
    </source>
</evidence>
<proteinExistence type="inferred from homology"/>
<dbReference type="CDD" id="cd02620">
    <property type="entry name" value="Peptidase_C1A_CathepsinB"/>
    <property type="match status" value="1"/>
</dbReference>